<sequence length="176" mass="20524">MELELSPYSLDTLKTNKKFLSANPIEFYDKDLKRAKKEKLLLQSTFKQALNRNTKLYRVKDKSKEVTDNLGFFAISVGNIDVNGSKIPSAILDYLILNNKFRKYLCEPNQYTLGIELFREILAIINDLSNTIGIRYIILEPLNQEKDLVDFYTKFGFSFIPQKNSTWMYLDIKELS</sequence>
<proteinExistence type="predicted"/>
<dbReference type="RefSeq" id="WP_128358484.1">
    <property type="nucleotide sequence ID" value="NZ_CP053840.1"/>
</dbReference>
<dbReference type="KEGG" id="avp:AVENP_1534"/>
<name>A0AAE7B9I8_9BACT</name>
<gene>
    <name evidence="1" type="ORF">AVENP_1534</name>
</gene>
<organism evidence="1 2">
    <name type="scientific">Arcobacter venerupis</name>
    <dbReference type="NCBI Taxonomy" id="1054033"/>
    <lineage>
        <taxon>Bacteria</taxon>
        <taxon>Pseudomonadati</taxon>
        <taxon>Campylobacterota</taxon>
        <taxon>Epsilonproteobacteria</taxon>
        <taxon>Campylobacterales</taxon>
        <taxon>Arcobacteraceae</taxon>
        <taxon>Arcobacter</taxon>
    </lineage>
</organism>
<evidence type="ECO:0000313" key="2">
    <source>
        <dbReference type="Proteomes" id="UP000503482"/>
    </source>
</evidence>
<keyword evidence="2" id="KW-1185">Reference proteome</keyword>
<accession>A0AAE7B9I8</accession>
<dbReference type="Proteomes" id="UP000503482">
    <property type="component" value="Chromosome"/>
</dbReference>
<evidence type="ECO:0000313" key="1">
    <source>
        <dbReference type="EMBL" id="QKF67086.1"/>
    </source>
</evidence>
<dbReference type="AlphaFoldDB" id="A0AAE7B9I8"/>
<dbReference type="Gene3D" id="3.40.630.30">
    <property type="match status" value="1"/>
</dbReference>
<reference evidence="1 2" key="1">
    <citation type="submission" date="2020-05" db="EMBL/GenBank/DDBJ databases">
        <title>Complete genome sequencing of Campylobacter and Arcobacter type strains.</title>
        <authorList>
            <person name="Miller W.G."/>
            <person name="Yee E."/>
        </authorList>
    </citation>
    <scope>NUCLEOTIDE SEQUENCE [LARGE SCALE GENOMIC DNA]</scope>
    <source>
        <strain evidence="1 2">LMG 26156</strain>
    </source>
</reference>
<protein>
    <submittedName>
        <fullName evidence="1">Uncharacterized protein</fullName>
    </submittedName>
</protein>
<dbReference type="EMBL" id="CP053840">
    <property type="protein sequence ID" value="QKF67086.1"/>
    <property type="molecule type" value="Genomic_DNA"/>
</dbReference>